<dbReference type="Gene3D" id="1.25.40.10">
    <property type="entry name" value="Tetratricopeptide repeat domain"/>
    <property type="match status" value="1"/>
</dbReference>
<proteinExistence type="predicted"/>
<dbReference type="EMBL" id="JAYWVC010000631">
    <property type="protein sequence ID" value="MED7828994.1"/>
    <property type="molecule type" value="Genomic_DNA"/>
</dbReference>
<evidence type="ECO:0000313" key="2">
    <source>
        <dbReference type="EMBL" id="MED7828994.1"/>
    </source>
</evidence>
<dbReference type="Proteomes" id="UP001333996">
    <property type="component" value="Unassembled WGS sequence"/>
</dbReference>
<comment type="caution">
    <text evidence="2">The sequence shown here is derived from an EMBL/GenBank/DDBJ whole genome shotgun (WGS) entry which is preliminary data.</text>
</comment>
<protein>
    <recommendedName>
        <fullName evidence="4">Sel1 repeat family protein</fullName>
    </recommendedName>
</protein>
<sequence>MSHTKIHHAFTKPVLPSWGVIDVVVEQLAKKAHPRLVPEVEVNRFKALWDAAHDEEGAPDAEPEDENFRGVLVEDSRPKAEVKPQAGGPVGDHAISAPPPVTQASGSEVERWVRVAAQAGNTEAMRHLGRCLEEQGSDQEAEHWYRTAAHAGDVLAMTDLGNLLVRNGDPIEGAEWHDRSR</sequence>
<evidence type="ECO:0000256" key="1">
    <source>
        <dbReference type="SAM" id="MobiDB-lite"/>
    </source>
</evidence>
<evidence type="ECO:0008006" key="4">
    <source>
        <dbReference type="Google" id="ProtNLM"/>
    </source>
</evidence>
<feature type="region of interest" description="Disordered" evidence="1">
    <location>
        <begin position="80"/>
        <end position="107"/>
    </location>
</feature>
<gene>
    <name evidence="2" type="ORF">VXC91_46080</name>
</gene>
<organism evidence="2 3">
    <name type="scientific">Streptomyces chiangmaiensis</name>
    <dbReference type="NCBI Taxonomy" id="766497"/>
    <lineage>
        <taxon>Bacteria</taxon>
        <taxon>Bacillati</taxon>
        <taxon>Actinomycetota</taxon>
        <taxon>Actinomycetes</taxon>
        <taxon>Kitasatosporales</taxon>
        <taxon>Streptomycetaceae</taxon>
        <taxon>Streptomyces</taxon>
    </lineage>
</organism>
<reference evidence="2" key="1">
    <citation type="submission" date="2024-01" db="EMBL/GenBank/DDBJ databases">
        <title>First draft genome sequence data of TA4-1, the type strain of Gram-positive actinobacterium Streptomyces chiangmaiensis.</title>
        <authorList>
            <person name="Yasawong M."/>
            <person name="Nantapong N."/>
        </authorList>
    </citation>
    <scope>NUCLEOTIDE SEQUENCE</scope>
    <source>
        <strain evidence="2">TA4-1</strain>
    </source>
</reference>
<feature type="non-terminal residue" evidence="2">
    <location>
        <position position="181"/>
    </location>
</feature>
<keyword evidence="3" id="KW-1185">Reference proteome</keyword>
<dbReference type="InterPro" id="IPR011990">
    <property type="entry name" value="TPR-like_helical_dom_sf"/>
</dbReference>
<dbReference type="SUPFAM" id="SSF81901">
    <property type="entry name" value="HCP-like"/>
    <property type="match status" value="1"/>
</dbReference>
<accession>A0ABU7FYI5</accession>
<dbReference type="RefSeq" id="WP_408057639.1">
    <property type="nucleotide sequence ID" value="NZ_JAYWVC010000631.1"/>
</dbReference>
<name>A0ABU7FYI5_9ACTN</name>
<evidence type="ECO:0000313" key="3">
    <source>
        <dbReference type="Proteomes" id="UP001333996"/>
    </source>
</evidence>